<comment type="caution">
    <text evidence="1">The sequence shown here is derived from an EMBL/GenBank/DDBJ whole genome shotgun (WGS) entry which is preliminary data.</text>
</comment>
<dbReference type="Proteomes" id="UP000805193">
    <property type="component" value="Unassembled WGS sequence"/>
</dbReference>
<evidence type="ECO:0000313" key="2">
    <source>
        <dbReference type="Proteomes" id="UP000805193"/>
    </source>
</evidence>
<name>A0AC60PP08_IXOPE</name>
<accession>A0AC60PP08</accession>
<protein>
    <submittedName>
        <fullName evidence="1">Uncharacterized protein</fullName>
    </submittedName>
</protein>
<evidence type="ECO:0000313" key="1">
    <source>
        <dbReference type="EMBL" id="KAG0422184.1"/>
    </source>
</evidence>
<sequence>MFAVTLLSSCATIMVVQLFPAAPLLHHYPTQLCSEPTRVLMAVKTYPSHEPLRRAIRETVASQSVTSALPWRVLFYMGHTEDKKTSSFLRKETRKGDVLIAPYSAESSNVIPIFIEAARWIVEKCSPRLEYVVHINDTTFPDLLGLHEYIGKLDETDRHFHCDDQHFVPVGRHPRDKFYVPKTLYRDKFLPAHCEPDAFLVKSGHLKALVFASEVIPQKGYKRELLALWHTSAAQALVHQGQLPTL</sequence>
<reference evidence="1 2" key="1">
    <citation type="journal article" date="2020" name="Cell">
        <title>Large-Scale Comparative Analyses of Tick Genomes Elucidate Their Genetic Diversity and Vector Capacities.</title>
        <authorList>
            <consortium name="Tick Genome and Microbiome Consortium (TIGMIC)"/>
            <person name="Jia N."/>
            <person name="Wang J."/>
            <person name="Shi W."/>
            <person name="Du L."/>
            <person name="Sun Y."/>
            <person name="Zhan W."/>
            <person name="Jiang J.F."/>
            <person name="Wang Q."/>
            <person name="Zhang B."/>
            <person name="Ji P."/>
            <person name="Bell-Sakyi L."/>
            <person name="Cui X.M."/>
            <person name="Yuan T.T."/>
            <person name="Jiang B.G."/>
            <person name="Yang W.F."/>
            <person name="Lam T.T."/>
            <person name="Chang Q.C."/>
            <person name="Ding S.J."/>
            <person name="Wang X.J."/>
            <person name="Zhu J.G."/>
            <person name="Ruan X.D."/>
            <person name="Zhao L."/>
            <person name="Wei J.T."/>
            <person name="Ye R.Z."/>
            <person name="Que T.C."/>
            <person name="Du C.H."/>
            <person name="Zhou Y.H."/>
            <person name="Cheng J.X."/>
            <person name="Dai P.F."/>
            <person name="Guo W.B."/>
            <person name="Han X.H."/>
            <person name="Huang E.J."/>
            <person name="Li L.F."/>
            <person name="Wei W."/>
            <person name="Gao Y.C."/>
            <person name="Liu J.Z."/>
            <person name="Shao H.Z."/>
            <person name="Wang X."/>
            <person name="Wang C.C."/>
            <person name="Yang T.C."/>
            <person name="Huo Q.B."/>
            <person name="Li W."/>
            <person name="Chen H.Y."/>
            <person name="Chen S.E."/>
            <person name="Zhou L.G."/>
            <person name="Ni X.B."/>
            <person name="Tian J.H."/>
            <person name="Sheng Y."/>
            <person name="Liu T."/>
            <person name="Pan Y.S."/>
            <person name="Xia L.Y."/>
            <person name="Li J."/>
            <person name="Zhao F."/>
            <person name="Cao W.C."/>
        </authorList>
    </citation>
    <scope>NUCLEOTIDE SEQUENCE [LARGE SCALE GENOMIC DNA]</scope>
    <source>
        <strain evidence="1">Iper-2018</strain>
    </source>
</reference>
<organism evidence="1 2">
    <name type="scientific">Ixodes persulcatus</name>
    <name type="common">Taiga tick</name>
    <dbReference type="NCBI Taxonomy" id="34615"/>
    <lineage>
        <taxon>Eukaryota</taxon>
        <taxon>Metazoa</taxon>
        <taxon>Ecdysozoa</taxon>
        <taxon>Arthropoda</taxon>
        <taxon>Chelicerata</taxon>
        <taxon>Arachnida</taxon>
        <taxon>Acari</taxon>
        <taxon>Parasitiformes</taxon>
        <taxon>Ixodida</taxon>
        <taxon>Ixodoidea</taxon>
        <taxon>Ixodidae</taxon>
        <taxon>Ixodinae</taxon>
        <taxon>Ixodes</taxon>
    </lineage>
</organism>
<gene>
    <name evidence="1" type="ORF">HPB47_001980</name>
</gene>
<proteinExistence type="predicted"/>
<dbReference type="EMBL" id="JABSTQ010010262">
    <property type="protein sequence ID" value="KAG0422184.1"/>
    <property type="molecule type" value="Genomic_DNA"/>
</dbReference>
<keyword evidence="2" id="KW-1185">Reference proteome</keyword>